<sequence>MSPADVFTGPRVAADRLSAFATAAYVAVGMPPEDAGLAADTLVQADLWGHQSHGVMRLPWYVARLKAGTARPVAAPEQIVDMGAVGVVDGCDGMGQVVTARAARDAIRRAKAHGIGAVAVRNSNHFGTAMYYTLMAPPEGCILFLATNASPAMAPWGGRAKRVGNNPWSWAAPAGRHAPLVLDIANTAVARGKIYLARQRGTRIPEGWAVDARGTPTTDPEAALAGIIQPMAGHKGYGISVVMDMLAGVLTGSAYGPGVNGPYQAEKRSGAGHLLLALNIEVFQPRADFEARMEAMIDGLKGAPRADGVDEIFYPGEIEARADIANRRDGLLLPADTVADLRKLARELGIEPDGLPA</sequence>
<dbReference type="Gene3D" id="3.30.1370.60">
    <property type="entry name" value="Hypothetical oxidoreductase yiak, domain 2"/>
    <property type="match status" value="1"/>
</dbReference>
<keyword evidence="2" id="KW-0560">Oxidoreductase</keyword>
<dbReference type="Proteomes" id="UP000646365">
    <property type="component" value="Unassembled WGS sequence"/>
</dbReference>
<comment type="caution">
    <text evidence="3">The sequence shown here is derived from an EMBL/GenBank/DDBJ whole genome shotgun (WGS) entry which is preliminary data.</text>
</comment>
<dbReference type="PANTHER" id="PTHR11091">
    <property type="entry name" value="OXIDOREDUCTASE-RELATED"/>
    <property type="match status" value="1"/>
</dbReference>
<dbReference type="RefSeq" id="WP_189051334.1">
    <property type="nucleotide sequence ID" value="NZ_BMJQ01000017.1"/>
</dbReference>
<dbReference type="Gene3D" id="1.10.1530.10">
    <property type="match status" value="1"/>
</dbReference>
<dbReference type="InterPro" id="IPR003767">
    <property type="entry name" value="Malate/L-lactate_DH-like"/>
</dbReference>
<evidence type="ECO:0000256" key="1">
    <source>
        <dbReference type="ARBA" id="ARBA00006056"/>
    </source>
</evidence>
<dbReference type="Pfam" id="PF02615">
    <property type="entry name" value="Ldh_2"/>
    <property type="match status" value="1"/>
</dbReference>
<dbReference type="EMBL" id="BMJQ01000017">
    <property type="protein sequence ID" value="GGF41226.1"/>
    <property type="molecule type" value="Genomic_DNA"/>
</dbReference>
<dbReference type="GO" id="GO:0016491">
    <property type="term" value="F:oxidoreductase activity"/>
    <property type="evidence" value="ECO:0007669"/>
    <property type="project" value="UniProtKB-KW"/>
</dbReference>
<name>A0A8J3E650_9PROT</name>
<proteinExistence type="inferred from homology"/>
<protein>
    <submittedName>
        <fullName evidence="3">Lactate dehydrogenase</fullName>
    </submittedName>
</protein>
<dbReference type="PANTHER" id="PTHR11091:SF0">
    <property type="entry name" value="MALATE DEHYDROGENASE"/>
    <property type="match status" value="1"/>
</dbReference>
<reference evidence="3" key="1">
    <citation type="journal article" date="2014" name="Int. J. Syst. Evol. Microbiol.">
        <title>Complete genome sequence of Corynebacterium casei LMG S-19264T (=DSM 44701T), isolated from a smear-ripened cheese.</title>
        <authorList>
            <consortium name="US DOE Joint Genome Institute (JGI-PGF)"/>
            <person name="Walter F."/>
            <person name="Albersmeier A."/>
            <person name="Kalinowski J."/>
            <person name="Ruckert C."/>
        </authorList>
    </citation>
    <scope>NUCLEOTIDE SEQUENCE</scope>
    <source>
        <strain evidence="3">CGMCC 1.15725</strain>
    </source>
</reference>
<dbReference type="InterPro" id="IPR036111">
    <property type="entry name" value="Mal/L-sulfo/L-lacto_DH-like_sf"/>
</dbReference>
<dbReference type="InterPro" id="IPR043144">
    <property type="entry name" value="Mal/L-sulf/L-lact_DH-like_ah"/>
</dbReference>
<dbReference type="SUPFAM" id="SSF89733">
    <property type="entry name" value="L-sulfolactate dehydrogenase-like"/>
    <property type="match status" value="1"/>
</dbReference>
<evidence type="ECO:0000256" key="2">
    <source>
        <dbReference type="ARBA" id="ARBA00023002"/>
    </source>
</evidence>
<gene>
    <name evidence="3" type="ORF">GCM10011611_54560</name>
</gene>
<organism evidence="3 4">
    <name type="scientific">Aliidongia dinghuensis</name>
    <dbReference type="NCBI Taxonomy" id="1867774"/>
    <lineage>
        <taxon>Bacteria</taxon>
        <taxon>Pseudomonadati</taxon>
        <taxon>Pseudomonadota</taxon>
        <taxon>Alphaproteobacteria</taxon>
        <taxon>Rhodospirillales</taxon>
        <taxon>Dongiaceae</taxon>
        <taxon>Aliidongia</taxon>
    </lineage>
</organism>
<reference evidence="3" key="2">
    <citation type="submission" date="2020-09" db="EMBL/GenBank/DDBJ databases">
        <authorList>
            <person name="Sun Q."/>
            <person name="Zhou Y."/>
        </authorList>
    </citation>
    <scope>NUCLEOTIDE SEQUENCE</scope>
    <source>
        <strain evidence="3">CGMCC 1.15725</strain>
    </source>
</reference>
<dbReference type="InterPro" id="IPR043143">
    <property type="entry name" value="Mal/L-sulf/L-lact_DH-like_NADP"/>
</dbReference>
<dbReference type="AlphaFoldDB" id="A0A8J3E650"/>
<accession>A0A8J3E650</accession>
<evidence type="ECO:0000313" key="3">
    <source>
        <dbReference type="EMBL" id="GGF41226.1"/>
    </source>
</evidence>
<evidence type="ECO:0000313" key="4">
    <source>
        <dbReference type="Proteomes" id="UP000646365"/>
    </source>
</evidence>
<keyword evidence="4" id="KW-1185">Reference proteome</keyword>
<comment type="similarity">
    <text evidence="1">Belongs to the LDH2/MDH2 oxidoreductase family.</text>
</comment>